<gene>
    <name evidence="2" type="ORF">CFP56_020995</name>
</gene>
<evidence type="ECO:0000313" key="2">
    <source>
        <dbReference type="EMBL" id="KAK7856900.1"/>
    </source>
</evidence>
<keyword evidence="1" id="KW-1133">Transmembrane helix</keyword>
<comment type="caution">
    <text evidence="2">The sequence shown here is derived from an EMBL/GenBank/DDBJ whole genome shotgun (WGS) entry which is preliminary data.</text>
</comment>
<reference evidence="2" key="1">
    <citation type="submission" date="2017-12" db="EMBL/GenBank/DDBJ databases">
        <authorList>
            <person name="Barbosa P."/>
            <person name="Usie A."/>
            <person name="Ramos A.M."/>
        </authorList>
    </citation>
    <scope>NUCLEOTIDE SEQUENCE</scope>
    <source>
        <strain evidence="2">HL8</strain>
        <tissue evidence="2">Leaves</tissue>
    </source>
</reference>
<sequence>MDVVVQEQNAKNTLKSTQYVIGAAVIVAGFYAVLWAQSKEEEKVVLEDVKTGQQAIVLGRII</sequence>
<accession>A0AAW0LZR9</accession>
<organism evidence="2">
    <name type="scientific">Quercus suber</name>
    <name type="common">Cork oak</name>
    <dbReference type="NCBI Taxonomy" id="58331"/>
    <lineage>
        <taxon>Eukaryota</taxon>
        <taxon>Viridiplantae</taxon>
        <taxon>Streptophyta</taxon>
        <taxon>Embryophyta</taxon>
        <taxon>Tracheophyta</taxon>
        <taxon>Spermatophyta</taxon>
        <taxon>Magnoliopsida</taxon>
        <taxon>eudicotyledons</taxon>
        <taxon>Gunneridae</taxon>
        <taxon>Pentapetalae</taxon>
        <taxon>rosids</taxon>
        <taxon>fabids</taxon>
        <taxon>Fagales</taxon>
        <taxon>Fagaceae</taxon>
        <taxon>Quercus</taxon>
    </lineage>
</organism>
<keyword evidence="1" id="KW-0472">Membrane</keyword>
<reference evidence="2" key="2">
    <citation type="journal article" date="2018" name="Sci. Data">
        <title>The draft genome sequence of cork oak.</title>
        <authorList>
            <person name="Ramos A.M."/>
            <person name="Usie A."/>
            <person name="Barbosa P."/>
            <person name="Barros P.M."/>
            <person name="Capote T."/>
            <person name="Chaves I."/>
            <person name="Simoes F."/>
            <person name="Abreu I."/>
            <person name="Carrasquinho I."/>
            <person name="Faro C."/>
            <person name="Guimaraes J.B."/>
            <person name="Mendonca D."/>
            <person name="Nobrega F."/>
            <person name="Rodrigues L."/>
            <person name="Saibo N.J.M."/>
            <person name="Varela M.C."/>
            <person name="Egas C."/>
            <person name="Matos J."/>
            <person name="Miguel C.M."/>
            <person name="Oliveira M.M."/>
            <person name="Ricardo C.P."/>
            <person name="Goncalves S."/>
        </authorList>
    </citation>
    <scope>NUCLEOTIDE SEQUENCE [LARGE SCALE GENOMIC DNA]</scope>
    <source>
        <strain evidence="2">HL8</strain>
    </source>
</reference>
<name>A0AAW0LZR9_QUESU</name>
<protein>
    <submittedName>
        <fullName evidence="2">Uncharacterized protein</fullName>
    </submittedName>
</protein>
<feature type="transmembrane region" description="Helical" evidence="1">
    <location>
        <begin position="19"/>
        <end position="36"/>
    </location>
</feature>
<keyword evidence="1" id="KW-0812">Transmembrane</keyword>
<reference evidence="2" key="3">
    <citation type="submission" date="2023-07" db="EMBL/GenBank/DDBJ databases">
        <title>An improved reference 1 genome and first organelle genomes of Quercus suber.</title>
        <authorList>
            <consortium name="Genosuber Consortium"/>
            <person name="Usie A."/>
            <person name="Serra O."/>
            <person name="Barros P."/>
        </authorList>
    </citation>
    <scope>NUCLEOTIDE SEQUENCE</scope>
    <source>
        <strain evidence="2">HL8</strain>
        <tissue evidence="2">Leaves</tissue>
    </source>
</reference>
<evidence type="ECO:0000256" key="1">
    <source>
        <dbReference type="SAM" id="Phobius"/>
    </source>
</evidence>
<dbReference type="EMBL" id="PKMF04000032">
    <property type="protein sequence ID" value="KAK7856900.1"/>
    <property type="molecule type" value="Genomic_DNA"/>
</dbReference>
<proteinExistence type="predicted"/>
<dbReference type="AlphaFoldDB" id="A0AAW0LZR9"/>